<name>A0A1F5P1Q7_9BACT</name>
<dbReference type="AlphaFoldDB" id="A0A1F5P1Q7"/>
<reference evidence="1 2" key="1">
    <citation type="journal article" date="2016" name="Nat. Commun.">
        <title>Thousands of microbial genomes shed light on interconnected biogeochemical processes in an aquifer system.</title>
        <authorList>
            <person name="Anantharaman K."/>
            <person name="Brown C.T."/>
            <person name="Hug L.A."/>
            <person name="Sharon I."/>
            <person name="Castelle C.J."/>
            <person name="Probst A.J."/>
            <person name="Thomas B.C."/>
            <person name="Singh A."/>
            <person name="Wilkins M.J."/>
            <person name="Karaoz U."/>
            <person name="Brodie E.L."/>
            <person name="Williams K.H."/>
            <person name="Hubbard S.S."/>
            <person name="Banfield J.F."/>
        </authorList>
    </citation>
    <scope>NUCLEOTIDE SEQUENCE [LARGE SCALE GENOMIC DNA]</scope>
</reference>
<evidence type="ECO:0000313" key="2">
    <source>
        <dbReference type="Proteomes" id="UP000176339"/>
    </source>
</evidence>
<accession>A0A1F5P1Q7</accession>
<dbReference type="Proteomes" id="UP000176339">
    <property type="component" value="Unassembled WGS sequence"/>
</dbReference>
<proteinExistence type="predicted"/>
<dbReference type="EMBL" id="MFEN01000035">
    <property type="protein sequence ID" value="OGE83831.1"/>
    <property type="molecule type" value="Genomic_DNA"/>
</dbReference>
<organism evidence="1 2">
    <name type="scientific">Candidatus Doudnabacteria bacterium RIFCSPHIGHO2_01_FULL_49_9</name>
    <dbReference type="NCBI Taxonomy" id="1817827"/>
    <lineage>
        <taxon>Bacteria</taxon>
        <taxon>Candidatus Doudnaibacteriota</taxon>
    </lineage>
</organism>
<gene>
    <name evidence="1" type="ORF">A2846_04740</name>
</gene>
<evidence type="ECO:0000313" key="1">
    <source>
        <dbReference type="EMBL" id="OGE83831.1"/>
    </source>
</evidence>
<protein>
    <submittedName>
        <fullName evidence="1">Uncharacterized protein</fullName>
    </submittedName>
</protein>
<sequence length="92" mass="10468">MGLKHIIARNLEPEDEHRALLLLRIDNHRQLGCITQKLYSPNSSREVKKRLEIDRYRKEIALSAIDDRLAELVVMLGGRLIIQKAVPAEGSA</sequence>
<comment type="caution">
    <text evidence="1">The sequence shown here is derived from an EMBL/GenBank/DDBJ whole genome shotgun (WGS) entry which is preliminary data.</text>
</comment>